<dbReference type="NCBIfam" id="TIGR01640">
    <property type="entry name" value="F_box_assoc_1"/>
    <property type="match status" value="1"/>
</dbReference>
<reference evidence="3" key="2">
    <citation type="submission" date="2019-10" db="EMBL/GenBank/DDBJ databases">
        <title>A de novo genome assembly of a pear dwarfing rootstock.</title>
        <authorList>
            <person name="Wang F."/>
            <person name="Wang J."/>
            <person name="Li S."/>
            <person name="Zhang Y."/>
            <person name="Fang M."/>
            <person name="Ma L."/>
            <person name="Zhao Y."/>
            <person name="Jiang S."/>
        </authorList>
    </citation>
    <scope>NUCLEOTIDE SEQUENCE [LARGE SCALE GENOMIC DNA]</scope>
</reference>
<dbReference type="InterPro" id="IPR036047">
    <property type="entry name" value="F-box-like_dom_sf"/>
</dbReference>
<evidence type="ECO:0000313" key="3">
    <source>
        <dbReference type="Proteomes" id="UP000327157"/>
    </source>
</evidence>
<reference evidence="2 3" key="1">
    <citation type="submission" date="2019-09" db="EMBL/GenBank/DDBJ databases">
        <authorList>
            <person name="Ou C."/>
        </authorList>
    </citation>
    <scope>NUCLEOTIDE SEQUENCE [LARGE SCALE GENOMIC DNA]</scope>
    <source>
        <strain evidence="2">S2</strain>
        <tissue evidence="2">Leaf</tissue>
    </source>
</reference>
<accession>A0A5N5G8J8</accession>
<dbReference type="InterPro" id="IPR017451">
    <property type="entry name" value="F-box-assoc_interact_dom"/>
</dbReference>
<dbReference type="CDD" id="cd22157">
    <property type="entry name" value="F-box_AtFBW1-like"/>
    <property type="match status" value="1"/>
</dbReference>
<organism evidence="2 3">
    <name type="scientific">Pyrus ussuriensis x Pyrus communis</name>
    <dbReference type="NCBI Taxonomy" id="2448454"/>
    <lineage>
        <taxon>Eukaryota</taxon>
        <taxon>Viridiplantae</taxon>
        <taxon>Streptophyta</taxon>
        <taxon>Embryophyta</taxon>
        <taxon>Tracheophyta</taxon>
        <taxon>Spermatophyta</taxon>
        <taxon>Magnoliopsida</taxon>
        <taxon>eudicotyledons</taxon>
        <taxon>Gunneridae</taxon>
        <taxon>Pentapetalae</taxon>
        <taxon>rosids</taxon>
        <taxon>fabids</taxon>
        <taxon>Rosales</taxon>
        <taxon>Rosaceae</taxon>
        <taxon>Amygdaloideae</taxon>
        <taxon>Maleae</taxon>
        <taxon>Pyrus</taxon>
    </lineage>
</organism>
<dbReference type="PANTHER" id="PTHR31672:SF13">
    <property type="entry name" value="F-BOX PROTEIN CPR30-LIKE"/>
    <property type="match status" value="1"/>
</dbReference>
<dbReference type="InterPro" id="IPR011043">
    <property type="entry name" value="Gal_Oxase/kelch_b-propeller"/>
</dbReference>
<evidence type="ECO:0000259" key="1">
    <source>
        <dbReference type="Pfam" id="PF07734"/>
    </source>
</evidence>
<evidence type="ECO:0000313" key="2">
    <source>
        <dbReference type="EMBL" id="KAB2611686.1"/>
    </source>
</evidence>
<dbReference type="SUPFAM" id="SSF50965">
    <property type="entry name" value="Galactose oxidase, central domain"/>
    <property type="match status" value="1"/>
</dbReference>
<proteinExistence type="predicted"/>
<dbReference type="PROSITE" id="PS00018">
    <property type="entry name" value="EF_HAND_1"/>
    <property type="match status" value="1"/>
</dbReference>
<dbReference type="EMBL" id="SMOL01000487">
    <property type="protein sequence ID" value="KAB2611686.1"/>
    <property type="molecule type" value="Genomic_DNA"/>
</dbReference>
<feature type="domain" description="F-box associated beta-propeller type 1" evidence="1">
    <location>
        <begin position="184"/>
        <end position="455"/>
    </location>
</feature>
<protein>
    <submittedName>
        <fullName evidence="2">S-locus F-box brothers2-S1</fullName>
    </submittedName>
</protein>
<dbReference type="InterPro" id="IPR006527">
    <property type="entry name" value="F-box-assoc_dom_typ1"/>
</dbReference>
<dbReference type="InterPro" id="IPR050796">
    <property type="entry name" value="SCF_F-box_component"/>
</dbReference>
<reference evidence="2 3" key="3">
    <citation type="submission" date="2019-11" db="EMBL/GenBank/DDBJ databases">
        <title>A de novo genome assembly of a pear dwarfing rootstock.</title>
        <authorList>
            <person name="Wang F."/>
            <person name="Wang J."/>
            <person name="Li S."/>
            <person name="Zhang Y."/>
            <person name="Fang M."/>
            <person name="Ma L."/>
            <person name="Zhao Y."/>
            <person name="Jiang S."/>
        </authorList>
    </citation>
    <scope>NUCLEOTIDE SEQUENCE [LARGE SCALE GENOMIC DNA]</scope>
    <source>
        <strain evidence="2">S2</strain>
        <tissue evidence="2">Leaf</tissue>
    </source>
</reference>
<sequence>MFGTYKTERDGSKTSGIAVLPGRSHQRLRRIVGPANSFQSISASLSSSSLQRRHHPLCSVVVVIVGLAMVTTPEKKVRKSETLKDRVTEMTQVRESETPEDRVAEILSRLPPKSLMRFKCIRKSWGTIINNPSFMAKHLSNSVDNKFSSSTSILLHRSQMPVFPDRSWKREYFWSMINLSHDSDEYNLYYDVEDLNIQFPLEDHDHVSIHGYCNGIVCLIVGKNAVLFNPATRELKQLPDSCLLLPSPPEGKFELESTFQGMGFGYDSKAKEYKVVKIIENCEYSDDMRTFSHRIALPHTAEVYVTTTNSWRVIEIEISSDTYNCSCSVYLKGFCYWFASDDEEYVLSFDLGDEIFHRIQLPYRKESGFLFYDLFLYNESITSFCSHYDNDNSGILEILEIWVMDDCDGVKSLWTKLLTLGPFKDNENLLTFWKSDELLMVTSDKRVISYNSSTGNFKYIHIPPIMNKVTDFEALIYVQSIVSVK</sequence>
<dbReference type="AlphaFoldDB" id="A0A5N5G8J8"/>
<dbReference type="InterPro" id="IPR018247">
    <property type="entry name" value="EF_Hand_1_Ca_BS"/>
</dbReference>
<comment type="caution">
    <text evidence="2">The sequence shown here is derived from an EMBL/GenBank/DDBJ whole genome shotgun (WGS) entry which is preliminary data.</text>
</comment>
<dbReference type="OrthoDB" id="1396895at2759"/>
<dbReference type="Proteomes" id="UP000327157">
    <property type="component" value="Chromosome 17"/>
</dbReference>
<dbReference type="SUPFAM" id="SSF81383">
    <property type="entry name" value="F-box domain"/>
    <property type="match status" value="1"/>
</dbReference>
<keyword evidence="3" id="KW-1185">Reference proteome</keyword>
<dbReference type="PANTHER" id="PTHR31672">
    <property type="entry name" value="BNACNNG10540D PROTEIN"/>
    <property type="match status" value="1"/>
</dbReference>
<gene>
    <name evidence="2" type="ORF">D8674_019718</name>
</gene>
<dbReference type="Pfam" id="PF07734">
    <property type="entry name" value="FBA_1"/>
    <property type="match status" value="1"/>
</dbReference>
<name>A0A5N5G8J8_9ROSA</name>